<dbReference type="WBParaSite" id="EgrG_000468100">
    <property type="protein sequence ID" value="EgrG_000468100"/>
    <property type="gene ID" value="EgrG_000468100"/>
</dbReference>
<evidence type="ECO:0000256" key="7">
    <source>
        <dbReference type="ARBA" id="ARBA00023180"/>
    </source>
</evidence>
<reference evidence="10 11" key="1">
    <citation type="journal article" date="2013" name="Nature">
        <title>The genomes of four tapeworm species reveal adaptations to parasitism.</title>
        <authorList>
            <person name="Tsai I.J."/>
            <person name="Zarowiecki M."/>
            <person name="Holroyd N."/>
            <person name="Garciarrubio A."/>
            <person name="Sanchez-Flores A."/>
            <person name="Brooks K.L."/>
            <person name="Tracey A."/>
            <person name="Bobes R.J."/>
            <person name="Fragoso G."/>
            <person name="Sciutto E."/>
            <person name="Aslett M."/>
            <person name="Beasley H."/>
            <person name="Bennett H.M."/>
            <person name="Cai J."/>
            <person name="Camicia F."/>
            <person name="Clark R."/>
            <person name="Cucher M."/>
            <person name="De Silva N."/>
            <person name="Day T.A."/>
            <person name="Deplazes P."/>
            <person name="Estrada K."/>
            <person name="Fernandez C."/>
            <person name="Holland P.W."/>
            <person name="Hou J."/>
            <person name="Hu S."/>
            <person name="Huckvale T."/>
            <person name="Hung S.S."/>
            <person name="Kamenetzky L."/>
            <person name="Keane J.A."/>
            <person name="Kiss F."/>
            <person name="Koziol U."/>
            <person name="Lambert O."/>
            <person name="Liu K."/>
            <person name="Luo X."/>
            <person name="Luo Y."/>
            <person name="Macchiaroli N."/>
            <person name="Nichol S."/>
            <person name="Paps J."/>
            <person name="Parkinson J."/>
            <person name="Pouchkina-Stantcheva N."/>
            <person name="Riddiford N."/>
            <person name="Rosenzvit M."/>
            <person name="Salinas G."/>
            <person name="Wasmuth J.D."/>
            <person name="Zamanian M."/>
            <person name="Zheng Y."/>
            <person name="Cai X."/>
            <person name="Soberon X."/>
            <person name="Olson P.D."/>
            <person name="Laclette J.P."/>
            <person name="Brehm K."/>
            <person name="Berriman M."/>
            <person name="Garciarrubio A."/>
            <person name="Bobes R.J."/>
            <person name="Fragoso G."/>
            <person name="Sanchez-Flores A."/>
            <person name="Estrada K."/>
            <person name="Cevallos M.A."/>
            <person name="Morett E."/>
            <person name="Gonzalez V."/>
            <person name="Portillo T."/>
            <person name="Ochoa-Leyva A."/>
            <person name="Jose M.V."/>
            <person name="Sciutto E."/>
            <person name="Landa A."/>
            <person name="Jimenez L."/>
            <person name="Valdes V."/>
            <person name="Carrero J.C."/>
            <person name="Larralde C."/>
            <person name="Morales-Montor J."/>
            <person name="Limon-Lason J."/>
            <person name="Soberon X."/>
            <person name="Laclette J.P."/>
        </authorList>
    </citation>
    <scope>NUCLEOTIDE SEQUENCE [LARGE SCALE GENOMIC DNA]</scope>
</reference>
<dbReference type="Proteomes" id="UP000492820">
    <property type="component" value="Unassembled WGS sequence"/>
</dbReference>
<sequence length="301" mass="33905">MNIYLSVLLIALSSVYTDVNGEPLGVVVWHGMGDSGFGGGVKHLRQMIMDEIPGTYVLDVEIGSSSFFDRLNSFFMPVNKQLNIVCDNIHSNPHLSRGFHLIGFSQGGLFVRALAQRCPPAVLGSVISIGGPQQGVFGMPFCPNATSPPLCSFLRNMLSKAAYTDFVQSHFVQAQYWHDPFNEALYSERSQFLAEINQEKVQNRTYKDNLLKAANLVLVRFMHDTTVIPGASEWFGFYRSDKAGDVYDIKESKQYKTDSLGLKTLDEQGRLHLIPLPGYHLQFSDEWFRRVIIGQFLRNRI</sequence>
<dbReference type="PANTHER" id="PTHR11247">
    <property type="entry name" value="PALMITOYL-PROTEIN THIOESTERASE/DOLICHYLDIPHOSPHATASE 1"/>
    <property type="match status" value="1"/>
</dbReference>
<dbReference type="AlphaFoldDB" id="A0A068WH17"/>
<name>A0A068WH17_ECHGR</name>
<accession>A0A068WH17</accession>
<evidence type="ECO:0000256" key="8">
    <source>
        <dbReference type="ARBA" id="ARBA00031934"/>
    </source>
</evidence>
<organism evidence="10">
    <name type="scientific">Echinococcus granulosus</name>
    <name type="common">Hydatid tapeworm</name>
    <dbReference type="NCBI Taxonomy" id="6210"/>
    <lineage>
        <taxon>Eukaryota</taxon>
        <taxon>Metazoa</taxon>
        <taxon>Spiralia</taxon>
        <taxon>Lophotrochozoa</taxon>
        <taxon>Platyhelminthes</taxon>
        <taxon>Cestoda</taxon>
        <taxon>Eucestoda</taxon>
        <taxon>Cyclophyllidea</taxon>
        <taxon>Taeniidae</taxon>
        <taxon>Echinococcus</taxon>
        <taxon>Echinococcus granulosus group</taxon>
    </lineage>
</organism>
<keyword evidence="5" id="KW-0378">Hydrolase</keyword>
<protein>
    <recommendedName>
        <fullName evidence="3">Palmitoyl-protein thioesterase 1</fullName>
        <ecNumber evidence="2">3.1.2.22</ecNumber>
    </recommendedName>
    <alternativeName>
        <fullName evidence="8">Palmitoyl-protein hydrolase 1</fullName>
    </alternativeName>
</protein>
<evidence type="ECO:0000256" key="6">
    <source>
        <dbReference type="ARBA" id="ARBA00023157"/>
    </source>
</evidence>
<dbReference type="InterPro" id="IPR029058">
    <property type="entry name" value="AB_hydrolase_fold"/>
</dbReference>
<dbReference type="OrthoDB" id="10263094at2759"/>
<dbReference type="SUPFAM" id="SSF53474">
    <property type="entry name" value="alpha/beta-Hydrolases"/>
    <property type="match status" value="1"/>
</dbReference>
<reference evidence="12" key="3">
    <citation type="submission" date="2020-10" db="UniProtKB">
        <authorList>
            <consortium name="WormBaseParasite"/>
        </authorList>
    </citation>
    <scope>IDENTIFICATION</scope>
</reference>
<evidence type="ECO:0000313" key="12">
    <source>
        <dbReference type="WBParaSite" id="EgrG_000468100"/>
    </source>
</evidence>
<evidence type="ECO:0000256" key="1">
    <source>
        <dbReference type="ARBA" id="ARBA00010758"/>
    </source>
</evidence>
<evidence type="ECO:0000313" key="11">
    <source>
        <dbReference type="Proteomes" id="UP000492820"/>
    </source>
</evidence>
<comment type="similarity">
    <text evidence="1">Belongs to the palmitoyl-protein thioesterase family.</text>
</comment>
<reference evidence="10" key="2">
    <citation type="submission" date="2014-06" db="EMBL/GenBank/DDBJ databases">
        <authorList>
            <person name="Aslett M."/>
        </authorList>
    </citation>
    <scope>NUCLEOTIDE SEQUENCE</scope>
</reference>
<keyword evidence="7" id="KW-0325">Glycoprotein</keyword>
<gene>
    <name evidence="12" type="primary">EGR_01013</name>
    <name evidence="10" type="ORF">EgrG_000468100</name>
</gene>
<dbReference type="PANTHER" id="PTHR11247:SF8">
    <property type="entry name" value="PALMITOYL-PROTEIN THIOESTERASE 1"/>
    <property type="match status" value="1"/>
</dbReference>
<dbReference type="Pfam" id="PF02089">
    <property type="entry name" value="Palm_thioest"/>
    <property type="match status" value="1"/>
</dbReference>
<evidence type="ECO:0000313" key="10">
    <source>
        <dbReference type="EMBL" id="CDS19380.1"/>
    </source>
</evidence>
<evidence type="ECO:0000256" key="3">
    <source>
        <dbReference type="ARBA" id="ARBA00014212"/>
    </source>
</evidence>
<keyword evidence="4 9" id="KW-0732">Signal</keyword>
<dbReference type="PRINTS" id="PR00414">
    <property type="entry name" value="PPTHIESTRASE"/>
</dbReference>
<evidence type="ECO:0000256" key="4">
    <source>
        <dbReference type="ARBA" id="ARBA00022729"/>
    </source>
</evidence>
<feature type="signal peptide" evidence="9">
    <location>
        <begin position="1"/>
        <end position="21"/>
    </location>
</feature>
<dbReference type="EC" id="3.1.2.22" evidence="2"/>
<dbReference type="Gene3D" id="3.40.50.1820">
    <property type="entry name" value="alpha/beta hydrolase"/>
    <property type="match status" value="1"/>
</dbReference>
<evidence type="ECO:0000256" key="9">
    <source>
        <dbReference type="SAM" id="SignalP"/>
    </source>
</evidence>
<feature type="chain" id="PRO_5041121012" description="Palmitoyl-protein thioesterase 1" evidence="9">
    <location>
        <begin position="22"/>
        <end position="301"/>
    </location>
</feature>
<keyword evidence="6" id="KW-1015">Disulfide bond</keyword>
<dbReference type="GO" id="GO:0005764">
    <property type="term" value="C:lysosome"/>
    <property type="evidence" value="ECO:0007669"/>
    <property type="project" value="TreeGrafter"/>
</dbReference>
<dbReference type="InterPro" id="IPR002472">
    <property type="entry name" value="Palm_thioest"/>
</dbReference>
<dbReference type="FunFam" id="3.40.50.1820:FF:000107">
    <property type="entry name" value="Palmitoyl-protein thioesterase 1"/>
    <property type="match status" value="1"/>
</dbReference>
<evidence type="ECO:0000256" key="5">
    <source>
        <dbReference type="ARBA" id="ARBA00022801"/>
    </source>
</evidence>
<proteinExistence type="inferred from homology"/>
<dbReference type="EMBL" id="LK028579">
    <property type="protein sequence ID" value="CDS19380.1"/>
    <property type="molecule type" value="Genomic_DNA"/>
</dbReference>
<evidence type="ECO:0000256" key="2">
    <source>
        <dbReference type="ARBA" id="ARBA00012423"/>
    </source>
</evidence>
<dbReference type="GO" id="GO:0008474">
    <property type="term" value="F:palmitoyl-(protein) hydrolase activity"/>
    <property type="evidence" value="ECO:0007669"/>
    <property type="project" value="UniProtKB-EC"/>
</dbReference>